<feature type="non-terminal residue" evidence="1">
    <location>
        <position position="1"/>
    </location>
</feature>
<evidence type="ECO:0000313" key="1">
    <source>
        <dbReference type="EMBL" id="KAJ1937469.1"/>
    </source>
</evidence>
<dbReference type="EMBL" id="JANBPW010003507">
    <property type="protein sequence ID" value="KAJ1937469.1"/>
    <property type="molecule type" value="Genomic_DNA"/>
</dbReference>
<sequence>TGKNIHPFWSGGGLVNIYDAITTRAQVSPPLIALNDTRYGRLNGVAGFGSSRNVRWAVRTVTLKNLDKKKSARVSFSNSVADSLSNWNADGSFAVTPRVWPTDASGSQDRSTLPQVYVPELQFFNTLRPGEQRSVDVFIVAPYGLNESDRWFYGGFLNFTLTWTGEKNAAKSFTVPYSGFNGNYYQLDVLSQPSEGLPVLTDTAGNPIDGTKFSVTDTAPAVVNFRLEVPSRIVKVTLVNSKNSTLGYITGGYLEYVPRNLQAAETYATTALVTKRVFKDTLATQPVNVTAGQYRVRLDALRPFGNPKSQKDYQTWISPAFSVS</sequence>
<accession>A0ACC1J4P4</accession>
<keyword evidence="2" id="KW-1185">Reference proteome</keyword>
<proteinExistence type="predicted"/>
<evidence type="ECO:0000313" key="2">
    <source>
        <dbReference type="Proteomes" id="UP001150603"/>
    </source>
</evidence>
<gene>
    <name evidence="1" type="ORF">FBU59_004739</name>
</gene>
<organism evidence="1 2">
    <name type="scientific">Linderina macrospora</name>
    <dbReference type="NCBI Taxonomy" id="4868"/>
    <lineage>
        <taxon>Eukaryota</taxon>
        <taxon>Fungi</taxon>
        <taxon>Fungi incertae sedis</taxon>
        <taxon>Zoopagomycota</taxon>
        <taxon>Kickxellomycotina</taxon>
        <taxon>Kickxellomycetes</taxon>
        <taxon>Kickxellales</taxon>
        <taxon>Kickxellaceae</taxon>
        <taxon>Linderina</taxon>
    </lineage>
</organism>
<protein>
    <submittedName>
        <fullName evidence="1">Uncharacterized protein</fullName>
    </submittedName>
</protein>
<reference evidence="1" key="1">
    <citation type="submission" date="2022-07" db="EMBL/GenBank/DDBJ databases">
        <title>Phylogenomic reconstructions and comparative analyses of Kickxellomycotina fungi.</title>
        <authorList>
            <person name="Reynolds N.K."/>
            <person name="Stajich J.E."/>
            <person name="Barry K."/>
            <person name="Grigoriev I.V."/>
            <person name="Crous P."/>
            <person name="Smith M.E."/>
        </authorList>
    </citation>
    <scope>NUCLEOTIDE SEQUENCE</scope>
    <source>
        <strain evidence="1">NRRL 5244</strain>
    </source>
</reference>
<comment type="caution">
    <text evidence="1">The sequence shown here is derived from an EMBL/GenBank/DDBJ whole genome shotgun (WGS) entry which is preliminary data.</text>
</comment>
<name>A0ACC1J4P4_9FUNG</name>
<dbReference type="Proteomes" id="UP001150603">
    <property type="component" value="Unassembled WGS sequence"/>
</dbReference>